<reference evidence="2 3" key="2">
    <citation type="submission" date="2017-12" db="EMBL/GenBank/DDBJ databases">
        <title>Genome sequence of Rhizobium sullae HCNT1 isolated from Sulla coronaria nodules and featuring peculiar denitrification phenotypes.</title>
        <authorList>
            <person name="De Diego-Diaz B."/>
            <person name="Treu L."/>
            <person name="Campanaro S."/>
            <person name="Da Silva Duarte V."/>
            <person name="Basaglia M."/>
            <person name="Favaro L."/>
            <person name="Casella S."/>
            <person name="Squartini A."/>
        </authorList>
    </citation>
    <scope>NUCLEOTIDE SEQUENCE [LARGE SCALE GENOMIC DNA]</scope>
    <source>
        <strain evidence="2 3">HCNT1</strain>
    </source>
</reference>
<dbReference type="PANTHER" id="PTHR33498">
    <property type="entry name" value="TRANSPOSASE FOR INSERTION SEQUENCE ELEMENT IS1557"/>
    <property type="match status" value="1"/>
</dbReference>
<protein>
    <recommendedName>
        <fullName evidence="1">Transposase IS204/IS1001/IS1096/IS1165 DDE domain-containing protein</fullName>
    </recommendedName>
</protein>
<dbReference type="Pfam" id="PF01610">
    <property type="entry name" value="DDE_Tnp_ISL3"/>
    <property type="match status" value="1"/>
</dbReference>
<dbReference type="Proteomes" id="UP000232164">
    <property type="component" value="Unassembled WGS sequence"/>
</dbReference>
<dbReference type="EMBL" id="PIQN01000025">
    <property type="protein sequence ID" value="PKA39980.1"/>
    <property type="molecule type" value="Genomic_DNA"/>
</dbReference>
<accession>A0A2N0D1I0</accession>
<comment type="caution">
    <text evidence="2">The sequence shown here is derived from an EMBL/GenBank/DDBJ whole genome shotgun (WGS) entry which is preliminary data.</text>
</comment>
<evidence type="ECO:0000259" key="1">
    <source>
        <dbReference type="Pfam" id="PF01610"/>
    </source>
</evidence>
<dbReference type="PANTHER" id="PTHR33498:SF1">
    <property type="entry name" value="TRANSPOSASE FOR INSERTION SEQUENCE ELEMENT IS1557"/>
    <property type="match status" value="1"/>
</dbReference>
<evidence type="ECO:0000313" key="2">
    <source>
        <dbReference type="EMBL" id="PKA39980.1"/>
    </source>
</evidence>
<sequence length="106" mass="12271">MVGIDDWAWRKGRRYDTIVCDLERNRVLDLLPERNADVVAEWLARHPSVEIIARDRAGVYAEGHDEMPLMPLRSRIDGIVWRIWVRLFIWQSVVIATPSVLPASPP</sequence>
<gene>
    <name evidence="2" type="ORF">CWR43_29905</name>
</gene>
<feature type="domain" description="Transposase IS204/IS1001/IS1096/IS1165 DDE" evidence="1">
    <location>
        <begin position="2"/>
        <end position="61"/>
    </location>
</feature>
<dbReference type="InterPro" id="IPR002560">
    <property type="entry name" value="Transposase_DDE"/>
</dbReference>
<reference evidence="2 3" key="1">
    <citation type="submission" date="2017-11" db="EMBL/GenBank/DDBJ databases">
        <authorList>
            <person name="Han C.G."/>
        </authorList>
    </citation>
    <scope>NUCLEOTIDE SEQUENCE [LARGE SCALE GENOMIC DNA]</scope>
    <source>
        <strain evidence="2 3">HCNT1</strain>
    </source>
</reference>
<organism evidence="2 3">
    <name type="scientific">Rhizobium sullae</name>
    <name type="common">Rhizobium hedysari</name>
    <dbReference type="NCBI Taxonomy" id="50338"/>
    <lineage>
        <taxon>Bacteria</taxon>
        <taxon>Pseudomonadati</taxon>
        <taxon>Pseudomonadota</taxon>
        <taxon>Alphaproteobacteria</taxon>
        <taxon>Hyphomicrobiales</taxon>
        <taxon>Rhizobiaceae</taxon>
        <taxon>Rhizobium/Agrobacterium group</taxon>
        <taxon>Rhizobium</taxon>
    </lineage>
</organism>
<name>A0A2N0D1I0_RHISU</name>
<dbReference type="AlphaFoldDB" id="A0A2N0D1I0"/>
<dbReference type="InterPro" id="IPR047951">
    <property type="entry name" value="Transpos_ISL3"/>
</dbReference>
<evidence type="ECO:0000313" key="3">
    <source>
        <dbReference type="Proteomes" id="UP000232164"/>
    </source>
</evidence>
<proteinExistence type="predicted"/>